<gene>
    <name evidence="3" type="ORF">FEM03_07125</name>
</gene>
<feature type="compositionally biased region" description="Low complexity" evidence="1">
    <location>
        <begin position="138"/>
        <end position="158"/>
    </location>
</feature>
<dbReference type="AlphaFoldDB" id="A0A5R8KH42"/>
<name>A0A5R8KH42_9BACT</name>
<evidence type="ECO:0000256" key="2">
    <source>
        <dbReference type="SAM" id="SignalP"/>
    </source>
</evidence>
<evidence type="ECO:0000256" key="1">
    <source>
        <dbReference type="SAM" id="MobiDB-lite"/>
    </source>
</evidence>
<keyword evidence="2" id="KW-0732">Signal</keyword>
<dbReference type="EMBL" id="VAUV01000005">
    <property type="protein sequence ID" value="TLD71295.1"/>
    <property type="molecule type" value="Genomic_DNA"/>
</dbReference>
<sequence>MQRSILFFILVLGPAFAVAEDGFAPPDAHPLKHFQEIWKKNPFTLKTAPVAVQKESFAKDLVLGSMVQFGEEIVAVVVNTKTRERTELVSGQNAANGMKIKTASLEDTRKDSFVEVEVNGESAVLHYDENFLKQLATSPGSPVSGGSSKSIAASTRTSSSDDESLRSRRRRETTPTSTR</sequence>
<proteinExistence type="predicted"/>
<organism evidence="3 4">
    <name type="scientific">Phragmitibacter flavus</name>
    <dbReference type="NCBI Taxonomy" id="2576071"/>
    <lineage>
        <taxon>Bacteria</taxon>
        <taxon>Pseudomonadati</taxon>
        <taxon>Verrucomicrobiota</taxon>
        <taxon>Verrucomicrobiia</taxon>
        <taxon>Verrucomicrobiales</taxon>
        <taxon>Verrucomicrobiaceae</taxon>
        <taxon>Phragmitibacter</taxon>
    </lineage>
</organism>
<evidence type="ECO:0000313" key="3">
    <source>
        <dbReference type="EMBL" id="TLD71295.1"/>
    </source>
</evidence>
<dbReference type="OrthoDB" id="9829516at2"/>
<accession>A0A5R8KH42</accession>
<reference evidence="3 4" key="1">
    <citation type="submission" date="2019-05" db="EMBL/GenBank/DDBJ databases">
        <title>Verrucobacter flavum gen. nov., sp. nov. a new member of the family Verrucomicrobiaceae.</title>
        <authorList>
            <person name="Szuroczki S."/>
            <person name="Abbaszade G."/>
            <person name="Szabo A."/>
            <person name="Felfoldi T."/>
            <person name="Schumann P."/>
            <person name="Boka K."/>
            <person name="Keki Z."/>
            <person name="Toumi M."/>
            <person name="Toth E."/>
        </authorList>
    </citation>
    <scope>NUCLEOTIDE SEQUENCE [LARGE SCALE GENOMIC DNA]</scope>
    <source>
        <strain evidence="3 4">MG-N-17</strain>
    </source>
</reference>
<protein>
    <submittedName>
        <fullName evidence="3">Uncharacterized protein</fullName>
    </submittedName>
</protein>
<feature type="signal peptide" evidence="2">
    <location>
        <begin position="1"/>
        <end position="19"/>
    </location>
</feature>
<feature type="region of interest" description="Disordered" evidence="1">
    <location>
        <begin position="137"/>
        <end position="179"/>
    </location>
</feature>
<dbReference type="RefSeq" id="WP_138085510.1">
    <property type="nucleotide sequence ID" value="NZ_VAUV01000005.1"/>
</dbReference>
<evidence type="ECO:0000313" key="4">
    <source>
        <dbReference type="Proteomes" id="UP000306196"/>
    </source>
</evidence>
<keyword evidence="4" id="KW-1185">Reference proteome</keyword>
<dbReference type="Proteomes" id="UP000306196">
    <property type="component" value="Unassembled WGS sequence"/>
</dbReference>
<comment type="caution">
    <text evidence="3">The sequence shown here is derived from an EMBL/GenBank/DDBJ whole genome shotgun (WGS) entry which is preliminary data.</text>
</comment>
<feature type="chain" id="PRO_5024272737" evidence="2">
    <location>
        <begin position="20"/>
        <end position="179"/>
    </location>
</feature>